<dbReference type="Pfam" id="PF00117">
    <property type="entry name" value="GATase"/>
    <property type="match status" value="1"/>
</dbReference>
<dbReference type="CDD" id="cd01741">
    <property type="entry name" value="GATase1_1"/>
    <property type="match status" value="1"/>
</dbReference>
<keyword evidence="3" id="KW-1185">Reference proteome</keyword>
<dbReference type="InterPro" id="IPR044992">
    <property type="entry name" value="ChyE-like"/>
</dbReference>
<keyword evidence="2" id="KW-0315">Glutamine amidotransferase</keyword>
<dbReference type="Proteomes" id="UP000632125">
    <property type="component" value="Unassembled WGS sequence"/>
</dbReference>
<dbReference type="PANTHER" id="PTHR42695:SF5">
    <property type="entry name" value="GLUTAMINE AMIDOTRANSFERASE YLR126C-RELATED"/>
    <property type="match status" value="1"/>
</dbReference>
<dbReference type="GO" id="GO:0005829">
    <property type="term" value="C:cytosol"/>
    <property type="evidence" value="ECO:0007669"/>
    <property type="project" value="TreeGrafter"/>
</dbReference>
<sequence>MNILAFRHFDFDDDHAFAAWAAGEGHVWTVRDPSQGVDGDWLPDTDLLIILGGPMSVYQESDHPWLIEEKAFVRQAMARGTKVLGICLGAQMVAELLGGEVYRNGQKEIGWHEVKRTAENHPWLADLPESFYSFQWHGDTFRLPEGAKLLACSEACAIQAFSYGDHVMGVQFHLETSPACIDTMLEKWRGELTDGPYIQSAEQIRGGYGRSGASWEMLRGILSRIGSSPAGLQGGCAADRTIEISL</sequence>
<proteinExistence type="predicted"/>
<dbReference type="SUPFAM" id="SSF52317">
    <property type="entry name" value="Class I glutamine amidotransferase-like"/>
    <property type="match status" value="1"/>
</dbReference>
<dbReference type="Gene3D" id="3.40.50.880">
    <property type="match status" value="1"/>
</dbReference>
<dbReference type="FunFam" id="3.40.50.880:FF:000033">
    <property type="entry name" value="Glutamine amidotransferase class-I"/>
    <property type="match status" value="1"/>
</dbReference>
<dbReference type="RefSeq" id="WP_190857483.1">
    <property type="nucleotide sequence ID" value="NZ_JACXIY010000001.1"/>
</dbReference>
<accession>A0A927CGK4</accession>
<evidence type="ECO:0000313" key="3">
    <source>
        <dbReference type="Proteomes" id="UP000632125"/>
    </source>
</evidence>
<comment type="caution">
    <text evidence="2">The sequence shown here is derived from an EMBL/GenBank/DDBJ whole genome shotgun (WGS) entry which is preliminary data.</text>
</comment>
<feature type="domain" description="Glutamine amidotransferase" evidence="1">
    <location>
        <begin position="41"/>
        <end position="179"/>
    </location>
</feature>
<evidence type="ECO:0000259" key="1">
    <source>
        <dbReference type="Pfam" id="PF00117"/>
    </source>
</evidence>
<dbReference type="PROSITE" id="PS51273">
    <property type="entry name" value="GATASE_TYPE_1"/>
    <property type="match status" value="1"/>
</dbReference>
<gene>
    <name evidence="2" type="ORF">IDH41_01150</name>
</gene>
<dbReference type="PANTHER" id="PTHR42695">
    <property type="entry name" value="GLUTAMINE AMIDOTRANSFERASE YLR126C-RELATED"/>
    <property type="match status" value="1"/>
</dbReference>
<dbReference type="AlphaFoldDB" id="A0A927CGK4"/>
<organism evidence="2 3">
    <name type="scientific">Paenibacillus arenilitoris</name>
    <dbReference type="NCBI Taxonomy" id="2772299"/>
    <lineage>
        <taxon>Bacteria</taxon>
        <taxon>Bacillati</taxon>
        <taxon>Bacillota</taxon>
        <taxon>Bacilli</taxon>
        <taxon>Bacillales</taxon>
        <taxon>Paenibacillaceae</taxon>
        <taxon>Paenibacillus</taxon>
    </lineage>
</organism>
<protein>
    <submittedName>
        <fullName evidence="2">Type 1 glutamine amidotransferase</fullName>
    </submittedName>
</protein>
<dbReference type="InterPro" id="IPR017926">
    <property type="entry name" value="GATASE"/>
</dbReference>
<dbReference type="EMBL" id="JACXIY010000001">
    <property type="protein sequence ID" value="MBD2867165.1"/>
    <property type="molecule type" value="Genomic_DNA"/>
</dbReference>
<reference evidence="2" key="1">
    <citation type="submission" date="2020-09" db="EMBL/GenBank/DDBJ databases">
        <title>A novel bacterium of genus Paenibacillus, isolated from South China Sea.</title>
        <authorList>
            <person name="Huang H."/>
            <person name="Mo K."/>
            <person name="Hu Y."/>
        </authorList>
    </citation>
    <scope>NUCLEOTIDE SEQUENCE</scope>
    <source>
        <strain evidence="2">IB182493</strain>
    </source>
</reference>
<name>A0A927CGK4_9BACL</name>
<dbReference type="InterPro" id="IPR029062">
    <property type="entry name" value="Class_I_gatase-like"/>
</dbReference>
<evidence type="ECO:0000313" key="2">
    <source>
        <dbReference type="EMBL" id="MBD2867165.1"/>
    </source>
</evidence>